<dbReference type="GO" id="GO:0016020">
    <property type="term" value="C:membrane"/>
    <property type="evidence" value="ECO:0007669"/>
    <property type="project" value="UniProtKB-SubCell"/>
</dbReference>
<feature type="transmembrane region" description="Helical" evidence="5">
    <location>
        <begin position="73"/>
        <end position="93"/>
    </location>
</feature>
<protein>
    <submittedName>
        <fullName evidence="7">O-antigen ligase</fullName>
    </submittedName>
</protein>
<dbReference type="OrthoDB" id="2957833at2"/>
<dbReference type="AlphaFoldDB" id="A0A1H9XAF7"/>
<evidence type="ECO:0000259" key="6">
    <source>
        <dbReference type="Pfam" id="PF04932"/>
    </source>
</evidence>
<dbReference type="Pfam" id="PF04932">
    <property type="entry name" value="Wzy_C"/>
    <property type="match status" value="1"/>
</dbReference>
<sequence length="410" mass="46413">MVGETVSLNNLNNSQEYNLGVTQKVILLFFLIGVFNLDLRTQILWWGIHGLLIGSFLLYVIKNKFTVKKNATFFVIWYVIFTLFAILSSLWSVNINYSIDEINRLILNTVSLGCISIMCANKTNFTSIIKISLIASFINSLYIINLVGFSSLVTMGLGVQTLGEGWNANYIGITMAISGFMAYFLFTNEPKNKVVYLLASLFFLIVVLFTGSRSGLFLLLFMTTIFFYINTRKKIGAILLLVIAGSFIIYSFLNIPSLYDSIGYKIETLIFYFAEGNQNTDESTLIRRAMIDYGYLWFSNNPVFGYGINNYRELYGSVTGWYTYSHNNYIELLVGVGLIGTIIYYSGYILVVKSAIGKRNTYFTFALASIITIMIAEITMVSYFRFHTLLLICLAFSAISIGNLEMKNKE</sequence>
<evidence type="ECO:0000256" key="1">
    <source>
        <dbReference type="ARBA" id="ARBA00004141"/>
    </source>
</evidence>
<proteinExistence type="predicted"/>
<feature type="transmembrane region" description="Helical" evidence="5">
    <location>
        <begin position="193"/>
        <end position="209"/>
    </location>
</feature>
<dbReference type="EMBL" id="FOGT01000030">
    <property type="protein sequence ID" value="SES42857.1"/>
    <property type="molecule type" value="Genomic_DNA"/>
</dbReference>
<feature type="transmembrane region" description="Helical" evidence="5">
    <location>
        <begin position="215"/>
        <end position="231"/>
    </location>
</feature>
<feature type="transmembrane region" description="Helical" evidence="5">
    <location>
        <begin position="238"/>
        <end position="259"/>
    </location>
</feature>
<evidence type="ECO:0000313" key="7">
    <source>
        <dbReference type="EMBL" id="SES42857.1"/>
    </source>
</evidence>
<dbReference type="GO" id="GO:0016874">
    <property type="term" value="F:ligase activity"/>
    <property type="evidence" value="ECO:0007669"/>
    <property type="project" value="UniProtKB-KW"/>
</dbReference>
<gene>
    <name evidence="7" type="ORF">SAMN05518684_13012</name>
</gene>
<keyword evidence="4 5" id="KW-0472">Membrane</keyword>
<name>A0A1H9XAF7_9BACI</name>
<feature type="transmembrane region" description="Helical" evidence="5">
    <location>
        <begin position="17"/>
        <end position="37"/>
    </location>
</feature>
<dbReference type="PANTHER" id="PTHR37422:SF13">
    <property type="entry name" value="LIPOPOLYSACCHARIDE BIOSYNTHESIS PROTEIN PA4999-RELATED"/>
    <property type="match status" value="1"/>
</dbReference>
<organism evidence="7 8">
    <name type="scientific">Salipaludibacillus aurantiacus</name>
    <dbReference type="NCBI Taxonomy" id="1601833"/>
    <lineage>
        <taxon>Bacteria</taxon>
        <taxon>Bacillati</taxon>
        <taxon>Bacillota</taxon>
        <taxon>Bacilli</taxon>
        <taxon>Bacillales</taxon>
        <taxon>Bacillaceae</taxon>
    </lineage>
</organism>
<feature type="transmembrane region" description="Helical" evidence="5">
    <location>
        <begin position="386"/>
        <end position="404"/>
    </location>
</feature>
<evidence type="ECO:0000256" key="2">
    <source>
        <dbReference type="ARBA" id="ARBA00022692"/>
    </source>
</evidence>
<dbReference type="InterPro" id="IPR051533">
    <property type="entry name" value="WaaL-like"/>
</dbReference>
<evidence type="ECO:0000313" key="8">
    <source>
        <dbReference type="Proteomes" id="UP000198571"/>
    </source>
</evidence>
<dbReference type="PANTHER" id="PTHR37422">
    <property type="entry name" value="TEICHURONIC ACID BIOSYNTHESIS PROTEIN TUAE"/>
    <property type="match status" value="1"/>
</dbReference>
<accession>A0A1H9XAF7</accession>
<keyword evidence="8" id="KW-1185">Reference proteome</keyword>
<dbReference type="RefSeq" id="WP_093056206.1">
    <property type="nucleotide sequence ID" value="NZ_FOGT01000030.1"/>
</dbReference>
<feature type="transmembrane region" description="Helical" evidence="5">
    <location>
        <begin position="329"/>
        <end position="350"/>
    </location>
</feature>
<dbReference type="STRING" id="1601833.SAMN05518684_13012"/>
<feature type="domain" description="O-antigen ligase-related" evidence="6">
    <location>
        <begin position="199"/>
        <end position="344"/>
    </location>
</feature>
<reference evidence="8" key="1">
    <citation type="submission" date="2016-10" db="EMBL/GenBank/DDBJ databases">
        <authorList>
            <person name="Varghese N."/>
            <person name="Submissions S."/>
        </authorList>
    </citation>
    <scope>NUCLEOTIDE SEQUENCE [LARGE SCALE GENOMIC DNA]</scope>
    <source>
        <strain evidence="8">S9</strain>
    </source>
</reference>
<evidence type="ECO:0000256" key="4">
    <source>
        <dbReference type="ARBA" id="ARBA00023136"/>
    </source>
</evidence>
<feature type="transmembrane region" description="Helical" evidence="5">
    <location>
        <begin position="43"/>
        <end position="61"/>
    </location>
</feature>
<dbReference type="InterPro" id="IPR007016">
    <property type="entry name" value="O-antigen_ligase-rel_domated"/>
</dbReference>
<keyword evidence="2 5" id="KW-0812">Transmembrane</keyword>
<feature type="transmembrane region" description="Helical" evidence="5">
    <location>
        <begin position="133"/>
        <end position="156"/>
    </location>
</feature>
<keyword evidence="3 5" id="KW-1133">Transmembrane helix</keyword>
<dbReference type="Proteomes" id="UP000198571">
    <property type="component" value="Unassembled WGS sequence"/>
</dbReference>
<comment type="subcellular location">
    <subcellularLocation>
        <location evidence="1">Membrane</location>
        <topology evidence="1">Multi-pass membrane protein</topology>
    </subcellularLocation>
</comment>
<keyword evidence="7" id="KW-0436">Ligase</keyword>
<evidence type="ECO:0000256" key="5">
    <source>
        <dbReference type="SAM" id="Phobius"/>
    </source>
</evidence>
<feature type="transmembrane region" description="Helical" evidence="5">
    <location>
        <begin position="168"/>
        <end position="186"/>
    </location>
</feature>
<evidence type="ECO:0000256" key="3">
    <source>
        <dbReference type="ARBA" id="ARBA00022989"/>
    </source>
</evidence>
<feature type="transmembrane region" description="Helical" evidence="5">
    <location>
        <begin position="362"/>
        <end position="380"/>
    </location>
</feature>